<dbReference type="Proteomes" id="UP000018208">
    <property type="component" value="Unassembled WGS sequence"/>
</dbReference>
<feature type="compositionally biased region" description="Low complexity" evidence="1">
    <location>
        <begin position="516"/>
        <end position="536"/>
    </location>
</feature>
<accession>V6LX95</accession>
<proteinExistence type="predicted"/>
<dbReference type="EMBL" id="AUWU02000008">
    <property type="protein sequence ID" value="KAH0569835.1"/>
    <property type="molecule type" value="Genomic_DNA"/>
</dbReference>
<feature type="region of interest" description="Disordered" evidence="1">
    <location>
        <begin position="115"/>
        <end position="161"/>
    </location>
</feature>
<protein>
    <submittedName>
        <fullName evidence="2">Uncharacterized protein</fullName>
    </submittedName>
</protein>
<evidence type="ECO:0000313" key="3">
    <source>
        <dbReference type="EMBL" id="KAH0569835.1"/>
    </source>
</evidence>
<name>V6LX95_9EUKA</name>
<evidence type="ECO:0000313" key="2">
    <source>
        <dbReference type="EMBL" id="EST48873.1"/>
    </source>
</evidence>
<evidence type="ECO:0000313" key="4">
    <source>
        <dbReference type="Proteomes" id="UP000018208"/>
    </source>
</evidence>
<sequence>MPPHSISLSIQGEPIQIVFESFQMAVKVAKILQEHLSAESQEQVSSEIHAELSLYTREICAYKMAQPLFVEGMSNTTDFRILLPQSNLCRTFITTEIMPVQEVLNLQKQTLQPQPLKLPPMLPPMLPPPQNLTFQQQKPPHMIQSPQPTQTPQPPPQQNNSQHVIEDQLFKPIQTLILLCSKNHTFISEMVNQTGVAAVSNDKDSIQKLCKVAAEKILQLPIDQQIKKIRGIPFEGELKEKVIEILQKVQKPQIKPPVIVPVMQVPVIKKEVQQVPFKPHIPQQQQPQPVQTHQPTVNQTDDKVKQVMSVLKQLSPDAVSKLLHGQLPSQLPIHGSVGYRMSFKAQEMNTIRFKEKERSSIQESQLQGILTRVLQVWNANIIEKKAKTQLITSDNQLFREKILKLYERSQDMHQKCVNDQEMKKFHQQFNYQENLMLLLKVKGQLKSTVKIYDFQQMQSILQQQQSVKIFEQLKSIVEKHKGIPQSKPQQQPPPQQIIQHNIPPNSPPITTPFHPPVISQPISSPPSSQKPSISAQHQQILDDVQKTQEKLERPTSQIIQQQLLNVKPIVNAKLFVTILGLGYQYHHLFLLEQNLLEKQLDTLKSQLNLDNQPHEIKSILDILLRTFISFISQRKNDSRYVFTPKQKPQLIRIQPQNSSSYDVSQFYHQYQLNSSKIRSSRNVDNKDINYYHQSSLFQIFEKHEILEIFQGINVFGDLLDDLVI</sequence>
<evidence type="ECO:0000256" key="1">
    <source>
        <dbReference type="SAM" id="MobiDB-lite"/>
    </source>
</evidence>
<dbReference type="AlphaFoldDB" id="V6LX95"/>
<reference evidence="2 3" key="1">
    <citation type="journal article" date="2014" name="PLoS Genet.">
        <title>The Genome of Spironucleus salmonicida Highlights a Fish Pathogen Adapted to Fluctuating Environments.</title>
        <authorList>
            <person name="Xu F."/>
            <person name="Jerlstrom-Hultqvist J."/>
            <person name="Einarsson E."/>
            <person name="Astvaldsson A."/>
            <person name="Svard S.G."/>
            <person name="Andersson J.O."/>
        </authorList>
    </citation>
    <scope>NUCLEOTIDE SEQUENCE</scope>
    <source>
        <strain evidence="3">ATCC 50377</strain>
    </source>
</reference>
<dbReference type="EMBL" id="KI545975">
    <property type="protein sequence ID" value="EST48873.1"/>
    <property type="molecule type" value="Genomic_DNA"/>
</dbReference>
<feature type="compositionally biased region" description="Pro residues" evidence="1">
    <location>
        <begin position="504"/>
        <end position="515"/>
    </location>
</feature>
<keyword evidence="4" id="KW-1185">Reference proteome</keyword>
<feature type="compositionally biased region" description="Pro residues" evidence="1">
    <location>
        <begin position="116"/>
        <end position="130"/>
    </location>
</feature>
<dbReference type="VEuPathDB" id="GiardiaDB:SS50377_27807"/>
<reference evidence="3" key="2">
    <citation type="submission" date="2020-12" db="EMBL/GenBank/DDBJ databases">
        <title>New Spironucleus salmonicida genome in near-complete chromosomes.</title>
        <authorList>
            <person name="Xu F."/>
            <person name="Kurt Z."/>
            <person name="Jimenez-Gonzalez A."/>
            <person name="Astvaldsson A."/>
            <person name="Andersson J.O."/>
            <person name="Svard S.G."/>
        </authorList>
    </citation>
    <scope>NUCLEOTIDE SEQUENCE</scope>
    <source>
        <strain evidence="3">ATCC 50377</strain>
    </source>
</reference>
<organism evidence="2">
    <name type="scientific">Spironucleus salmonicida</name>
    <dbReference type="NCBI Taxonomy" id="348837"/>
    <lineage>
        <taxon>Eukaryota</taxon>
        <taxon>Metamonada</taxon>
        <taxon>Diplomonadida</taxon>
        <taxon>Hexamitidae</taxon>
        <taxon>Hexamitinae</taxon>
        <taxon>Spironucleus</taxon>
    </lineage>
</organism>
<gene>
    <name evidence="2" type="ORF">SS50377_10976</name>
    <name evidence="3" type="ORF">SS50377_27807</name>
</gene>
<feature type="region of interest" description="Disordered" evidence="1">
    <location>
        <begin position="481"/>
        <end position="538"/>
    </location>
</feature>